<sequence>MDPEISAIAGVIDDQCSRCILVQAHEQYMSVSELADRCNVSESTIYRRLDPLREHGLISERKRPEADGHHFTEFRTNLDRLSIQITADGFDIEIQRRKPMAERLTDLVEKL</sequence>
<gene>
    <name evidence="1" type="ORF">ELS19_14640</name>
</gene>
<dbReference type="OMA" id="TYIDEPR"/>
<dbReference type="Gene3D" id="1.10.10.10">
    <property type="entry name" value="Winged helix-like DNA-binding domain superfamily/Winged helix DNA-binding domain"/>
    <property type="match status" value="1"/>
</dbReference>
<dbReference type="AlphaFoldDB" id="A0A482TU76"/>
<dbReference type="Proteomes" id="UP000294028">
    <property type="component" value="Unassembled WGS sequence"/>
</dbReference>
<dbReference type="InterPro" id="IPR036388">
    <property type="entry name" value="WH-like_DNA-bd_sf"/>
</dbReference>
<reference evidence="1 2" key="1">
    <citation type="submission" date="2018-12" db="EMBL/GenBank/DDBJ databases">
        <title>Genome analysis provides insights into bioremediation potentialities of Halogeometricum borinquense strain N11.</title>
        <authorList>
            <person name="Najjari A."/>
            <person name="Youssef N."/>
            <person name="Fhoula I."/>
            <person name="Ben Dhia O."/>
            <person name="Mahjoubi M."/>
            <person name="Ouzari H.I."/>
            <person name="Cherif A."/>
        </authorList>
    </citation>
    <scope>NUCLEOTIDE SEQUENCE [LARGE SCALE GENOMIC DNA]</scope>
    <source>
        <strain evidence="1 2">N11</strain>
    </source>
</reference>
<dbReference type="CDD" id="cd00090">
    <property type="entry name" value="HTH_ARSR"/>
    <property type="match status" value="1"/>
</dbReference>
<evidence type="ECO:0000313" key="2">
    <source>
        <dbReference type="Proteomes" id="UP000294028"/>
    </source>
</evidence>
<proteinExistence type="predicted"/>
<dbReference type="InterPro" id="IPR011991">
    <property type="entry name" value="ArsR-like_HTH"/>
</dbReference>
<dbReference type="EMBL" id="RZHH01000002">
    <property type="protein sequence ID" value="RYJ15479.1"/>
    <property type="molecule type" value="Genomic_DNA"/>
</dbReference>
<comment type="caution">
    <text evidence="1">The sequence shown here is derived from an EMBL/GenBank/DDBJ whole genome shotgun (WGS) entry which is preliminary data.</text>
</comment>
<dbReference type="InterPro" id="IPR036390">
    <property type="entry name" value="WH_DNA-bd_sf"/>
</dbReference>
<accession>A0A482TU76</accession>
<dbReference type="SUPFAM" id="SSF46785">
    <property type="entry name" value="Winged helix' DNA-binding domain"/>
    <property type="match status" value="1"/>
</dbReference>
<name>A0A482TU76_9EURY</name>
<evidence type="ECO:0000313" key="1">
    <source>
        <dbReference type="EMBL" id="RYJ15479.1"/>
    </source>
</evidence>
<organism evidence="1 2">
    <name type="scientific">Halogeometricum borinquense</name>
    <dbReference type="NCBI Taxonomy" id="60847"/>
    <lineage>
        <taxon>Archaea</taxon>
        <taxon>Methanobacteriati</taxon>
        <taxon>Methanobacteriota</taxon>
        <taxon>Stenosarchaea group</taxon>
        <taxon>Halobacteria</taxon>
        <taxon>Halobacteriales</taxon>
        <taxon>Haloferacaceae</taxon>
        <taxon>Halogeometricum</taxon>
    </lineage>
</organism>
<protein>
    <submittedName>
        <fullName evidence="1">HTH domain-containing protein</fullName>
    </submittedName>
</protein>
<dbReference type="Pfam" id="PF12840">
    <property type="entry name" value="HTH_20"/>
    <property type="match status" value="1"/>
</dbReference>